<accession>A0A0A8YHQ3</accession>
<reference evidence="1" key="2">
    <citation type="journal article" date="2015" name="Data Brief">
        <title>Shoot transcriptome of the giant reed, Arundo donax.</title>
        <authorList>
            <person name="Barrero R.A."/>
            <person name="Guerrero F.D."/>
            <person name="Moolhuijzen P."/>
            <person name="Goolsby J.A."/>
            <person name="Tidwell J."/>
            <person name="Bellgard S.E."/>
            <person name="Bellgard M.I."/>
        </authorList>
    </citation>
    <scope>NUCLEOTIDE SEQUENCE</scope>
    <source>
        <tissue evidence="1">Shoot tissue taken approximately 20 cm above the soil surface</tissue>
    </source>
</reference>
<organism evidence="1">
    <name type="scientific">Arundo donax</name>
    <name type="common">Giant reed</name>
    <name type="synonym">Donax arundinaceus</name>
    <dbReference type="NCBI Taxonomy" id="35708"/>
    <lineage>
        <taxon>Eukaryota</taxon>
        <taxon>Viridiplantae</taxon>
        <taxon>Streptophyta</taxon>
        <taxon>Embryophyta</taxon>
        <taxon>Tracheophyta</taxon>
        <taxon>Spermatophyta</taxon>
        <taxon>Magnoliopsida</taxon>
        <taxon>Liliopsida</taxon>
        <taxon>Poales</taxon>
        <taxon>Poaceae</taxon>
        <taxon>PACMAD clade</taxon>
        <taxon>Arundinoideae</taxon>
        <taxon>Arundineae</taxon>
        <taxon>Arundo</taxon>
    </lineage>
</organism>
<reference evidence="1" key="1">
    <citation type="submission" date="2014-09" db="EMBL/GenBank/DDBJ databases">
        <authorList>
            <person name="Magalhaes I.L.F."/>
            <person name="Oliveira U."/>
            <person name="Santos F.R."/>
            <person name="Vidigal T.H.D.A."/>
            <person name="Brescovit A.D."/>
            <person name="Santos A.J."/>
        </authorList>
    </citation>
    <scope>NUCLEOTIDE SEQUENCE</scope>
    <source>
        <tissue evidence="1">Shoot tissue taken approximately 20 cm above the soil surface</tissue>
    </source>
</reference>
<name>A0A0A8YHQ3_ARUDO</name>
<proteinExistence type="predicted"/>
<dbReference type="AlphaFoldDB" id="A0A0A8YHQ3"/>
<dbReference type="EMBL" id="GBRH01271836">
    <property type="protein sequence ID" value="JAD26059.1"/>
    <property type="molecule type" value="Transcribed_RNA"/>
</dbReference>
<sequence>MKASFRSTNFDKKIINLASSRGGWDGGRWVPAATSFPRAQSRVQ</sequence>
<protein>
    <submittedName>
        <fullName evidence="1">Uncharacterized protein</fullName>
    </submittedName>
</protein>
<evidence type="ECO:0000313" key="1">
    <source>
        <dbReference type="EMBL" id="JAD26059.1"/>
    </source>
</evidence>